<dbReference type="GO" id="GO:0022857">
    <property type="term" value="F:transmembrane transporter activity"/>
    <property type="evidence" value="ECO:0007669"/>
    <property type="project" value="TreeGrafter"/>
</dbReference>
<dbReference type="OrthoDB" id="135040at2"/>
<dbReference type="InterPro" id="IPR050250">
    <property type="entry name" value="Macrolide_Exporter_MacB"/>
</dbReference>
<accession>A0A3D1JFL6</accession>
<comment type="subcellular location">
    <subcellularLocation>
        <location evidence="1">Cell membrane</location>
        <topology evidence="1">Multi-pass membrane protein</topology>
    </subcellularLocation>
</comment>
<dbReference type="PANTHER" id="PTHR30572:SF4">
    <property type="entry name" value="ABC TRANSPORTER PERMEASE YTRF"/>
    <property type="match status" value="1"/>
</dbReference>
<feature type="domain" description="ABC3 transporter permease C-terminal" evidence="9">
    <location>
        <begin position="834"/>
        <end position="954"/>
    </location>
</feature>
<gene>
    <name evidence="10" type="ORF">DEQ80_00915</name>
</gene>
<feature type="transmembrane region" description="Helical" evidence="8">
    <location>
        <begin position="500"/>
        <end position="520"/>
    </location>
</feature>
<feature type="domain" description="ABC3 transporter permease C-terminal" evidence="9">
    <location>
        <begin position="326"/>
        <end position="445"/>
    </location>
</feature>
<feature type="region of interest" description="Disordered" evidence="7">
    <location>
        <begin position="604"/>
        <end position="623"/>
    </location>
</feature>
<feature type="transmembrane region" description="Helical" evidence="8">
    <location>
        <begin position="928"/>
        <end position="952"/>
    </location>
</feature>
<evidence type="ECO:0000256" key="4">
    <source>
        <dbReference type="ARBA" id="ARBA00022989"/>
    </source>
</evidence>
<dbReference type="InterPro" id="IPR003838">
    <property type="entry name" value="ABC3_permease_C"/>
</dbReference>
<dbReference type="AlphaFoldDB" id="A0A3D1JFL6"/>
<comment type="similarity">
    <text evidence="6">Belongs to the ABC-4 integral membrane protein family.</text>
</comment>
<feature type="transmembrane region" description="Helical" evidence="8">
    <location>
        <begin position="461"/>
        <end position="480"/>
    </location>
</feature>
<evidence type="ECO:0000256" key="1">
    <source>
        <dbReference type="ARBA" id="ARBA00004651"/>
    </source>
</evidence>
<feature type="transmembrane region" description="Helical" evidence="8">
    <location>
        <begin position="883"/>
        <end position="904"/>
    </location>
</feature>
<evidence type="ECO:0000313" key="11">
    <source>
        <dbReference type="Proteomes" id="UP000264141"/>
    </source>
</evidence>
<protein>
    <submittedName>
        <fullName evidence="10">ABC transporter permease</fullName>
    </submittedName>
</protein>
<dbReference type="GO" id="GO:0005886">
    <property type="term" value="C:plasma membrane"/>
    <property type="evidence" value="ECO:0007669"/>
    <property type="project" value="UniProtKB-SubCell"/>
</dbReference>
<keyword evidence="2" id="KW-1003">Cell membrane</keyword>
<comment type="caution">
    <text evidence="10">The sequence shown here is derived from an EMBL/GenBank/DDBJ whole genome shotgun (WGS) entry which is preliminary data.</text>
</comment>
<feature type="transmembrane region" description="Helical" evidence="8">
    <location>
        <begin position="321"/>
        <end position="346"/>
    </location>
</feature>
<name>A0A3D1JFL6_9CHLR</name>
<keyword evidence="3 8" id="KW-0812">Transmembrane</keyword>
<dbReference type="PANTHER" id="PTHR30572">
    <property type="entry name" value="MEMBRANE COMPONENT OF TRANSPORTER-RELATED"/>
    <property type="match status" value="1"/>
</dbReference>
<evidence type="ECO:0000256" key="8">
    <source>
        <dbReference type="SAM" id="Phobius"/>
    </source>
</evidence>
<evidence type="ECO:0000256" key="3">
    <source>
        <dbReference type="ARBA" id="ARBA00022692"/>
    </source>
</evidence>
<feature type="transmembrane region" description="Helical" evidence="8">
    <location>
        <begin position="420"/>
        <end position="440"/>
    </location>
</feature>
<dbReference type="EMBL" id="DPBP01000004">
    <property type="protein sequence ID" value="HCE16396.1"/>
    <property type="molecule type" value="Genomic_DNA"/>
</dbReference>
<dbReference type="RefSeq" id="WP_062194539.1">
    <property type="nucleotide sequence ID" value="NZ_DF967965.1"/>
</dbReference>
<evidence type="ECO:0000256" key="6">
    <source>
        <dbReference type="ARBA" id="ARBA00038076"/>
    </source>
</evidence>
<evidence type="ECO:0000256" key="5">
    <source>
        <dbReference type="ARBA" id="ARBA00023136"/>
    </source>
</evidence>
<evidence type="ECO:0000256" key="2">
    <source>
        <dbReference type="ARBA" id="ARBA00022475"/>
    </source>
</evidence>
<organism evidence="10 11">
    <name type="scientific">Anaerolinea thermolimosa</name>
    <dbReference type="NCBI Taxonomy" id="229919"/>
    <lineage>
        <taxon>Bacteria</taxon>
        <taxon>Bacillati</taxon>
        <taxon>Chloroflexota</taxon>
        <taxon>Anaerolineae</taxon>
        <taxon>Anaerolineales</taxon>
        <taxon>Anaerolineaceae</taxon>
        <taxon>Anaerolinea</taxon>
    </lineage>
</organism>
<proteinExistence type="inferred from homology"/>
<keyword evidence="4 8" id="KW-1133">Transmembrane helix</keyword>
<feature type="transmembrane region" description="Helical" evidence="8">
    <location>
        <begin position="826"/>
        <end position="851"/>
    </location>
</feature>
<evidence type="ECO:0000313" key="10">
    <source>
        <dbReference type="EMBL" id="HCE16396.1"/>
    </source>
</evidence>
<dbReference type="Proteomes" id="UP000264141">
    <property type="component" value="Unassembled WGS sequence"/>
</dbReference>
<keyword evidence="5 8" id="KW-0472">Membrane</keyword>
<feature type="transmembrane region" description="Helical" evidence="8">
    <location>
        <begin position="366"/>
        <end position="386"/>
    </location>
</feature>
<sequence>MSTLLRFWAIFIVTIKRIFAQRGLALATSLGIVAAVALTMSVPIYSDAVYQDILQQQISGETAPTGEMGRPPFAFMYRYVGAWNGSVNWERMKPVNEYLSGRVRQDIGLPVKFFVRYFKTDSLKLFPAEKGTYDTTQEPLAWVYFSTLTDLEKHATLLEGSFAPESTGLADSLIDVMISEERATLLGAHVGEKFIAYTTIKNEQTTTTVEFPVRIAGIWKPTDPQEDYWFYSSQEFRDALLVPEATFFDRVIPYLKNDVYLGLWYWVFDGSHIHSADVPGLLGRIFYTRQTSINLLPNMRLDISPEDNLTKYLRLSRSLTVFLYAFSVPLLIMILTFIGLVVDMAVGQRRNEIAVLRSRGSTTGQLVGMAILESLILGAVGMLLGAPLAQLVAQFFGKARSFLDFSAVTGLKPAITPESLRFGLVAVAVAMLAMVLPTLGAAKHTVITYKQDRARQIQKPFWQRAFLDFLLLIPAGYGMYLLQRSGDIGGLSADPFQNPLLLLVPALGIFAVALLVIRFLPLVMRVIAWIASQTNSVGLLMAARYLSRSTSGYTAPLILLVMTLSLSTFTATLAQTLDRHMHDQTFYKVGADVHVIEMGQLQGASGASGAPGGQQAQSQSQQGASAENSAPIWVFMPVSEHLKVPGVQAAARVARIKARLSTGESVGDINFIGIDRIDFPQAAFWRRDFAPVPLGALMNDLARTTEGVLVSFDMLQKYNLKLGDTIGVSVYQLSNARDIQYRIVGTFYYFPTWYPEEGPLVVGNLDYLFEQVGGEFPYDVWLRTAPGTNYRSLLEGIDDLYRRVMYPRVSLEILNQEQLRPERQGFFGLLSVGFVALAFLTVLGFLLYAFFSFRRRFIELGMLRAIGLSAGQMLVFLASELAFLFLAGLAAGTGMGVWVSNFFIPHLQVGNDMAARIPPFLVRIDWPAVFQVYILFGVLFVIALAVLGWLLMRMKVFQAIKLGEAV</sequence>
<dbReference type="Pfam" id="PF02687">
    <property type="entry name" value="FtsX"/>
    <property type="match status" value="2"/>
</dbReference>
<evidence type="ECO:0000256" key="7">
    <source>
        <dbReference type="SAM" id="MobiDB-lite"/>
    </source>
</evidence>
<evidence type="ECO:0000259" key="9">
    <source>
        <dbReference type="Pfam" id="PF02687"/>
    </source>
</evidence>
<reference evidence="10 11" key="1">
    <citation type="journal article" date="2018" name="Nat. Biotechnol.">
        <title>A standardized bacterial taxonomy based on genome phylogeny substantially revises the tree of life.</title>
        <authorList>
            <person name="Parks D.H."/>
            <person name="Chuvochina M."/>
            <person name="Waite D.W."/>
            <person name="Rinke C."/>
            <person name="Skarshewski A."/>
            <person name="Chaumeil P.A."/>
            <person name="Hugenholtz P."/>
        </authorList>
    </citation>
    <scope>NUCLEOTIDE SEQUENCE [LARGE SCALE GENOMIC DNA]</scope>
    <source>
        <strain evidence="10">UBA8781</strain>
    </source>
</reference>
<dbReference type="STRING" id="229919.GCA_001050195_02590"/>
<feature type="transmembrane region" description="Helical" evidence="8">
    <location>
        <begin position="553"/>
        <end position="574"/>
    </location>
</feature>